<keyword evidence="4 9" id="KW-0547">Nucleotide-binding</keyword>
<evidence type="ECO:0000313" key="12">
    <source>
        <dbReference type="EMBL" id="KAF7721198.1"/>
    </source>
</evidence>
<organism evidence="12 13">
    <name type="scientific">Apophysomyces ossiformis</name>
    <dbReference type="NCBI Taxonomy" id="679940"/>
    <lineage>
        <taxon>Eukaryota</taxon>
        <taxon>Fungi</taxon>
        <taxon>Fungi incertae sedis</taxon>
        <taxon>Mucoromycota</taxon>
        <taxon>Mucoromycotina</taxon>
        <taxon>Mucoromycetes</taxon>
        <taxon>Mucorales</taxon>
        <taxon>Mucorineae</taxon>
        <taxon>Mucoraceae</taxon>
        <taxon>Apophysomyces</taxon>
    </lineage>
</organism>
<keyword evidence="3" id="KW-0808">Transferase</keyword>
<evidence type="ECO:0000256" key="9">
    <source>
        <dbReference type="PROSITE-ProRule" id="PRU10141"/>
    </source>
</evidence>
<dbReference type="PANTHER" id="PTHR24343:SF137">
    <property type="entry name" value="SERINE_THREONINE-PROTEIN KINASE HRK1"/>
    <property type="match status" value="1"/>
</dbReference>
<evidence type="ECO:0000256" key="3">
    <source>
        <dbReference type="ARBA" id="ARBA00022679"/>
    </source>
</evidence>
<dbReference type="EMBL" id="JABAYA010000294">
    <property type="protein sequence ID" value="KAF7721198.1"/>
    <property type="molecule type" value="Genomic_DNA"/>
</dbReference>
<dbReference type="InterPro" id="IPR008271">
    <property type="entry name" value="Ser/Thr_kinase_AS"/>
</dbReference>
<keyword evidence="5" id="KW-0418">Kinase</keyword>
<dbReference type="SMART" id="SM00220">
    <property type="entry name" value="S_TKc"/>
    <property type="match status" value="1"/>
</dbReference>
<evidence type="ECO:0000313" key="13">
    <source>
        <dbReference type="Proteomes" id="UP000605846"/>
    </source>
</evidence>
<keyword evidence="2 10" id="KW-0723">Serine/threonine-protein kinase</keyword>
<evidence type="ECO:0000259" key="11">
    <source>
        <dbReference type="PROSITE" id="PS50011"/>
    </source>
</evidence>
<dbReference type="InterPro" id="IPR000719">
    <property type="entry name" value="Prot_kinase_dom"/>
</dbReference>
<evidence type="ECO:0000256" key="7">
    <source>
        <dbReference type="ARBA" id="ARBA00047899"/>
    </source>
</evidence>
<dbReference type="Gene3D" id="1.10.510.10">
    <property type="entry name" value="Transferase(Phosphotransferase) domain 1"/>
    <property type="match status" value="1"/>
</dbReference>
<dbReference type="OrthoDB" id="6513151at2759"/>
<dbReference type="SUPFAM" id="SSF56112">
    <property type="entry name" value="Protein kinase-like (PK-like)"/>
    <property type="match status" value="1"/>
</dbReference>
<feature type="domain" description="Protein kinase" evidence="11">
    <location>
        <begin position="77"/>
        <end position="334"/>
    </location>
</feature>
<dbReference type="PANTHER" id="PTHR24343">
    <property type="entry name" value="SERINE/THREONINE KINASE"/>
    <property type="match status" value="1"/>
</dbReference>
<name>A0A8H7EK82_9FUNG</name>
<gene>
    <name evidence="12" type="ORF">EC973_005116</name>
</gene>
<sequence>MAVYGLRSKTPPQFVFNKPRYDGHYEHTHYHHLRKTNLIHLRWKAIFRRRPRELINPKNGEFPFANEFNHDIKTRYGRWGELIGEGSGGSIRLIHGKNGLLAAKQFRKRLPHENEKEYIKKVTAEFCIGSILRHPNIIRAFDMVQQDTKFYEIMEYAPNGMFSIVLSGRMSTQEIACCWRQLLNGLEYLQSVGIAHRDLKLDNLMLDNRAILKIIDFGCADVVRYPHETKTHASRGIYGSDPYIAPEMYDQPLYDANKVDVWSCGIIFVCMTIRRFPWKVSKPLDPAYDRFITEGPQWLLSHLPLNARPIMARILEPEPARRCALNEVLADEWVNHIDVCTTEYPGDDHCHHLSNKSTTDGT</sequence>
<comment type="catalytic activity">
    <reaction evidence="8">
        <text>L-seryl-[protein] + ATP = O-phospho-L-seryl-[protein] + ADP + H(+)</text>
        <dbReference type="Rhea" id="RHEA:17989"/>
        <dbReference type="Rhea" id="RHEA-COMP:9863"/>
        <dbReference type="Rhea" id="RHEA-COMP:11604"/>
        <dbReference type="ChEBI" id="CHEBI:15378"/>
        <dbReference type="ChEBI" id="CHEBI:29999"/>
        <dbReference type="ChEBI" id="CHEBI:30616"/>
        <dbReference type="ChEBI" id="CHEBI:83421"/>
        <dbReference type="ChEBI" id="CHEBI:456216"/>
        <dbReference type="EC" id="2.7.11.1"/>
    </reaction>
</comment>
<evidence type="ECO:0000256" key="1">
    <source>
        <dbReference type="ARBA" id="ARBA00012513"/>
    </source>
</evidence>
<comment type="catalytic activity">
    <reaction evidence="7">
        <text>L-threonyl-[protein] + ATP = O-phospho-L-threonyl-[protein] + ADP + H(+)</text>
        <dbReference type="Rhea" id="RHEA:46608"/>
        <dbReference type="Rhea" id="RHEA-COMP:11060"/>
        <dbReference type="Rhea" id="RHEA-COMP:11605"/>
        <dbReference type="ChEBI" id="CHEBI:15378"/>
        <dbReference type="ChEBI" id="CHEBI:30013"/>
        <dbReference type="ChEBI" id="CHEBI:30616"/>
        <dbReference type="ChEBI" id="CHEBI:61977"/>
        <dbReference type="ChEBI" id="CHEBI:456216"/>
        <dbReference type="EC" id="2.7.11.1"/>
    </reaction>
</comment>
<accession>A0A8H7EK82</accession>
<dbReference type="PROSITE" id="PS50011">
    <property type="entry name" value="PROTEIN_KINASE_DOM"/>
    <property type="match status" value="1"/>
</dbReference>
<evidence type="ECO:0000256" key="10">
    <source>
        <dbReference type="RuleBase" id="RU000304"/>
    </source>
</evidence>
<evidence type="ECO:0000256" key="5">
    <source>
        <dbReference type="ARBA" id="ARBA00022777"/>
    </source>
</evidence>
<comment type="similarity">
    <text evidence="10">Belongs to the protein kinase superfamily.</text>
</comment>
<dbReference type="GO" id="GO:0005829">
    <property type="term" value="C:cytosol"/>
    <property type="evidence" value="ECO:0007669"/>
    <property type="project" value="TreeGrafter"/>
</dbReference>
<keyword evidence="13" id="KW-1185">Reference proteome</keyword>
<evidence type="ECO:0000256" key="4">
    <source>
        <dbReference type="ARBA" id="ARBA00022741"/>
    </source>
</evidence>
<dbReference type="InterPro" id="IPR011009">
    <property type="entry name" value="Kinase-like_dom_sf"/>
</dbReference>
<evidence type="ECO:0000256" key="2">
    <source>
        <dbReference type="ARBA" id="ARBA00022527"/>
    </source>
</evidence>
<dbReference type="PROSITE" id="PS00108">
    <property type="entry name" value="PROTEIN_KINASE_ST"/>
    <property type="match status" value="1"/>
</dbReference>
<protein>
    <recommendedName>
        <fullName evidence="1">non-specific serine/threonine protein kinase</fullName>
        <ecNumber evidence="1">2.7.11.1</ecNumber>
    </recommendedName>
</protein>
<evidence type="ECO:0000256" key="6">
    <source>
        <dbReference type="ARBA" id="ARBA00022840"/>
    </source>
</evidence>
<dbReference type="AlphaFoldDB" id="A0A8H7EK82"/>
<proteinExistence type="inferred from homology"/>
<evidence type="ECO:0000256" key="8">
    <source>
        <dbReference type="ARBA" id="ARBA00048679"/>
    </source>
</evidence>
<dbReference type="EC" id="2.7.11.1" evidence="1"/>
<keyword evidence="6 9" id="KW-0067">ATP-binding</keyword>
<dbReference type="PROSITE" id="PS00107">
    <property type="entry name" value="PROTEIN_KINASE_ATP"/>
    <property type="match status" value="1"/>
</dbReference>
<dbReference type="GO" id="GO:0005524">
    <property type="term" value="F:ATP binding"/>
    <property type="evidence" value="ECO:0007669"/>
    <property type="project" value="UniProtKB-UniRule"/>
</dbReference>
<dbReference type="Proteomes" id="UP000605846">
    <property type="component" value="Unassembled WGS sequence"/>
</dbReference>
<comment type="caution">
    <text evidence="12">The sequence shown here is derived from an EMBL/GenBank/DDBJ whole genome shotgun (WGS) entry which is preliminary data.</text>
</comment>
<reference evidence="12" key="1">
    <citation type="submission" date="2020-01" db="EMBL/GenBank/DDBJ databases">
        <title>Genome Sequencing of Three Apophysomyces-Like Fungal Strains Confirms a Novel Fungal Genus in the Mucoromycota with divergent Burkholderia-like Endosymbiotic Bacteria.</title>
        <authorList>
            <person name="Stajich J.E."/>
            <person name="Macias A.M."/>
            <person name="Carter-House D."/>
            <person name="Lovett B."/>
            <person name="Kasson L.R."/>
            <person name="Berry K."/>
            <person name="Grigoriev I."/>
            <person name="Chang Y."/>
            <person name="Spatafora J."/>
            <person name="Kasson M.T."/>
        </authorList>
    </citation>
    <scope>NUCLEOTIDE SEQUENCE</scope>
    <source>
        <strain evidence="12">NRRL A-21654</strain>
    </source>
</reference>
<feature type="binding site" evidence="9">
    <location>
        <position position="104"/>
    </location>
    <ligand>
        <name>ATP</name>
        <dbReference type="ChEBI" id="CHEBI:30616"/>
    </ligand>
</feature>
<dbReference type="Pfam" id="PF00069">
    <property type="entry name" value="Pkinase"/>
    <property type="match status" value="1"/>
</dbReference>
<dbReference type="GO" id="GO:0004674">
    <property type="term" value="F:protein serine/threonine kinase activity"/>
    <property type="evidence" value="ECO:0007669"/>
    <property type="project" value="UniProtKB-KW"/>
</dbReference>
<dbReference type="InterPro" id="IPR017441">
    <property type="entry name" value="Protein_kinase_ATP_BS"/>
</dbReference>